<evidence type="ECO:0000256" key="1">
    <source>
        <dbReference type="SAM" id="MobiDB-lite"/>
    </source>
</evidence>
<organism evidence="2 3">
    <name type="scientific">Gordonia araii NBRC 100433</name>
    <dbReference type="NCBI Taxonomy" id="1073574"/>
    <lineage>
        <taxon>Bacteria</taxon>
        <taxon>Bacillati</taxon>
        <taxon>Actinomycetota</taxon>
        <taxon>Actinomycetes</taxon>
        <taxon>Mycobacteriales</taxon>
        <taxon>Gordoniaceae</taxon>
        <taxon>Gordonia</taxon>
    </lineage>
</organism>
<reference evidence="2 3" key="1">
    <citation type="submission" date="2011-11" db="EMBL/GenBank/DDBJ databases">
        <title>Whole genome shotgun sequence of Gordonia araii NBRC 100433.</title>
        <authorList>
            <person name="Yoshida Y."/>
            <person name="Hosoyama A."/>
            <person name="Tsuchikane K."/>
            <person name="Katsumata H."/>
            <person name="Yamazaki S."/>
            <person name="Fujita N."/>
        </authorList>
    </citation>
    <scope>NUCLEOTIDE SEQUENCE [LARGE SCALE GENOMIC DNA]</scope>
    <source>
        <strain evidence="2 3">NBRC 100433</strain>
    </source>
</reference>
<feature type="compositionally biased region" description="Basic and acidic residues" evidence="1">
    <location>
        <begin position="1"/>
        <end position="32"/>
    </location>
</feature>
<dbReference type="RefSeq" id="WP_007322820.1">
    <property type="nucleotide sequence ID" value="NZ_BAEE01000062.1"/>
</dbReference>
<comment type="caution">
    <text evidence="2">The sequence shown here is derived from an EMBL/GenBank/DDBJ whole genome shotgun (WGS) entry which is preliminary data.</text>
</comment>
<proteinExistence type="predicted"/>
<dbReference type="EMBL" id="BAEE01000062">
    <property type="protein sequence ID" value="GAB10745.1"/>
    <property type="molecule type" value="Genomic_DNA"/>
</dbReference>
<protein>
    <recommendedName>
        <fullName evidence="4">YdhG-like domain-containing protein</fullName>
    </recommendedName>
</protein>
<dbReference type="OrthoDB" id="32458at2"/>
<gene>
    <name evidence="2" type="ORF">GOARA_062_00130</name>
</gene>
<dbReference type="AlphaFoldDB" id="G7H4H0"/>
<sequence>MARNDSSDGKFSEAEREAMKERAAELKAEKKAGKGSAKKAREAKACDDAIAALSGSDKAIAERYHRIVTEEAPDLDPKTWYGFPSYARDGKVVTFVQPASKFETRYANIGFDETATLDDGPFWATSFAVLEITDEVETKLRALVRKATGR</sequence>
<dbReference type="Proteomes" id="UP000035088">
    <property type="component" value="Unassembled WGS sequence"/>
</dbReference>
<feature type="region of interest" description="Disordered" evidence="1">
    <location>
        <begin position="1"/>
        <end position="42"/>
    </location>
</feature>
<evidence type="ECO:0008006" key="4">
    <source>
        <dbReference type="Google" id="ProtNLM"/>
    </source>
</evidence>
<evidence type="ECO:0000313" key="3">
    <source>
        <dbReference type="Proteomes" id="UP000035088"/>
    </source>
</evidence>
<dbReference type="STRING" id="1073574.GOARA_062_00130"/>
<evidence type="ECO:0000313" key="2">
    <source>
        <dbReference type="EMBL" id="GAB10745.1"/>
    </source>
</evidence>
<dbReference type="SUPFAM" id="SSF159888">
    <property type="entry name" value="YdhG-like"/>
    <property type="match status" value="1"/>
</dbReference>
<name>G7H4H0_9ACTN</name>
<keyword evidence="3" id="KW-1185">Reference proteome</keyword>
<accession>G7H4H0</accession>